<dbReference type="PATRIC" id="fig|1339316.3.peg.3958"/>
<evidence type="ECO:0000313" key="1">
    <source>
        <dbReference type="EMBL" id="EXY89138.1"/>
    </source>
</evidence>
<name>A0A015VT96_BACFG</name>
<protein>
    <submittedName>
        <fullName evidence="1">Uncharacterized protein</fullName>
    </submittedName>
</protein>
<evidence type="ECO:0000313" key="2">
    <source>
        <dbReference type="Proteomes" id="UP000020773"/>
    </source>
</evidence>
<sequence>MRVEFSKEFEKAARKLSGKMLESVRIAVQVLISNRINYRP</sequence>
<dbReference type="EMBL" id="JGDB01000258">
    <property type="protein sequence ID" value="EXY89138.1"/>
    <property type="molecule type" value="Genomic_DNA"/>
</dbReference>
<proteinExistence type="predicted"/>
<comment type="caution">
    <text evidence="1">The sequence shown here is derived from an EMBL/GenBank/DDBJ whole genome shotgun (WGS) entry which is preliminary data.</text>
</comment>
<dbReference type="Proteomes" id="UP000020773">
    <property type="component" value="Unassembled WGS sequence"/>
</dbReference>
<gene>
    <name evidence="1" type="ORF">M125_4177</name>
</gene>
<reference evidence="1 2" key="1">
    <citation type="submission" date="2014-02" db="EMBL/GenBank/DDBJ databases">
        <authorList>
            <person name="Sears C."/>
            <person name="Carroll K."/>
            <person name="Sack B.R."/>
            <person name="Qadri F."/>
            <person name="Myers L.L."/>
            <person name="Chung G.-T."/>
            <person name="Escheverria P."/>
            <person name="Fraser C.M."/>
            <person name="Sadzewicz L."/>
            <person name="Shefchek K.A."/>
            <person name="Tallon L."/>
            <person name="Das S.P."/>
            <person name="Daugherty S."/>
            <person name="Mongodin E.F."/>
        </authorList>
    </citation>
    <scope>NUCLEOTIDE SEQUENCE [LARGE SCALE GENOMIC DNA]</scope>
    <source>
        <strain evidence="2">3998T(B)3</strain>
    </source>
</reference>
<accession>A0A015VT96</accession>
<organism evidence="1 2">
    <name type="scientific">Bacteroides fragilis str. 3998T(B)3</name>
    <dbReference type="NCBI Taxonomy" id="1339316"/>
    <lineage>
        <taxon>Bacteria</taxon>
        <taxon>Pseudomonadati</taxon>
        <taxon>Bacteroidota</taxon>
        <taxon>Bacteroidia</taxon>
        <taxon>Bacteroidales</taxon>
        <taxon>Bacteroidaceae</taxon>
        <taxon>Bacteroides</taxon>
    </lineage>
</organism>
<dbReference type="AlphaFoldDB" id="A0A015VT96"/>